<keyword evidence="2" id="KW-1185">Reference proteome</keyword>
<dbReference type="InterPro" id="IPR032349">
    <property type="entry name" value="DUF4865"/>
</dbReference>
<evidence type="ECO:0000313" key="2">
    <source>
        <dbReference type="Proteomes" id="UP001198565"/>
    </source>
</evidence>
<dbReference type="Pfam" id="PF16157">
    <property type="entry name" value="DUF4865"/>
    <property type="match status" value="1"/>
</dbReference>
<evidence type="ECO:0000313" key="1">
    <source>
        <dbReference type="EMBL" id="MBY8886500.1"/>
    </source>
</evidence>
<reference evidence="1 2" key="1">
    <citation type="submission" date="2021-08" db="EMBL/GenBank/DDBJ databases">
        <title>Streptomyces sp. PTM05 isolated from lichen.</title>
        <authorList>
            <person name="Somphong A."/>
            <person name="Phongsopitanun W."/>
            <person name="Tanasupawat S."/>
        </authorList>
    </citation>
    <scope>NUCLEOTIDE SEQUENCE [LARGE SCALE GENOMIC DNA]</scope>
    <source>
        <strain evidence="1 2">Ptm05</strain>
    </source>
</reference>
<protein>
    <submittedName>
        <fullName evidence="1">DUF4865 family protein</fullName>
    </submittedName>
</protein>
<dbReference type="EMBL" id="JAINVZ010000010">
    <property type="protein sequence ID" value="MBY8886500.1"/>
    <property type="molecule type" value="Genomic_DNA"/>
</dbReference>
<sequence length="208" mass="22835">MYAMQYELTLPADYDMGIIRRRMATRGPALDDFPGLGFKAYLVRDRADGSPVNAYAPFYLWHDTAGMNRFLWGGGGFQGIVRDFGRPAVRHWTGVGHEPGPDRAATPTTAVRHTEPVPEGADLAELAERELATLRRRAAEPGTHSVTLAIDPYRWELVRLTLRTGDPAAAVVTVTKEATQEAGAGATAYEVLHLSRPGLDDLPTGRHW</sequence>
<gene>
    <name evidence="1" type="ORF">K7472_16735</name>
</gene>
<organism evidence="1 2">
    <name type="scientific">Streptantibioticus parmotrematis</name>
    <dbReference type="NCBI Taxonomy" id="2873249"/>
    <lineage>
        <taxon>Bacteria</taxon>
        <taxon>Bacillati</taxon>
        <taxon>Actinomycetota</taxon>
        <taxon>Actinomycetes</taxon>
        <taxon>Kitasatosporales</taxon>
        <taxon>Streptomycetaceae</taxon>
        <taxon>Streptantibioticus</taxon>
    </lineage>
</organism>
<dbReference type="RefSeq" id="WP_222978742.1">
    <property type="nucleotide sequence ID" value="NZ_JAINVZ010000010.1"/>
</dbReference>
<proteinExistence type="predicted"/>
<name>A0ABS7QVX8_9ACTN</name>
<dbReference type="Proteomes" id="UP001198565">
    <property type="component" value="Unassembled WGS sequence"/>
</dbReference>
<accession>A0ABS7QVX8</accession>
<comment type="caution">
    <text evidence="1">The sequence shown here is derived from an EMBL/GenBank/DDBJ whole genome shotgun (WGS) entry which is preliminary data.</text>
</comment>